<dbReference type="Gene3D" id="2.120.10.10">
    <property type="match status" value="1"/>
</dbReference>
<dbReference type="InterPro" id="IPR004124">
    <property type="entry name" value="Glyco_hydro_33_N"/>
</dbReference>
<evidence type="ECO:0000259" key="9">
    <source>
        <dbReference type="Pfam" id="PF02973"/>
    </source>
</evidence>
<dbReference type="Gene3D" id="2.160.20.20">
    <property type="match status" value="1"/>
</dbReference>
<comment type="similarity">
    <text evidence="2">Belongs to the glycosyl hydrolase 33 family.</text>
</comment>
<dbReference type="GO" id="GO:0016020">
    <property type="term" value="C:membrane"/>
    <property type="evidence" value="ECO:0007669"/>
    <property type="project" value="TreeGrafter"/>
</dbReference>
<evidence type="ECO:0000259" key="10">
    <source>
        <dbReference type="Pfam" id="PF13088"/>
    </source>
</evidence>
<dbReference type="Gene3D" id="2.60.120.200">
    <property type="match status" value="1"/>
</dbReference>
<dbReference type="EMBL" id="PHHA01000026">
    <property type="protein sequence ID" value="PJG84689.1"/>
    <property type="molecule type" value="Genomic_DNA"/>
</dbReference>
<evidence type="ECO:0000256" key="8">
    <source>
        <dbReference type="SAM" id="SignalP"/>
    </source>
</evidence>
<dbReference type="InterPro" id="IPR011040">
    <property type="entry name" value="Sialidase"/>
</dbReference>
<keyword evidence="7" id="KW-0326">Glycosidase</keyword>
<dbReference type="GO" id="GO:0005737">
    <property type="term" value="C:cytoplasm"/>
    <property type="evidence" value="ECO:0007669"/>
    <property type="project" value="TreeGrafter"/>
</dbReference>
<sequence>MKKSKLMRKTALAVLVSSSIMSSAWADPIFDLSNTRDIAVVDVTDQFTQGNAFSLGSGSLTFRFKNASHTGYGTLLGVSDPAVDDRYVWFYTNRTPQGDTFGIEIRDGNHRLVPNNQLVTAPIANTADGYHTVTYTFDKDEQKIKIYVDGVLRKTANSSKFFEDIPGLNTAYVGRTQRLSQNPNQLAGNVFYSGVVSNVLSEDEIAAQHNELVERQAYAFSKKQHLGVLHTDAEGMFVPGQNGSRNYRIPSLLTTQSGVVIAAIDKRNEHSADWGDIDIAIRRSLDGGKTFETDQVIMDLVSQASLNGQNSALLIDAVMTQDKNTGRVFMLVDMFPESQALFGMFSNSQASFESESTGHLKVGDKYYRMLTDVNGKRFTLRDDNIVYNLLGEKTDYRVVTEGDPSIAFRDLGDIYQISTGNKVGNIFLKQNGSNANAPFKAHYTSYLWLTYSDDDGATWSSPQDITPQVKEEWMRFLGTGPGTGIQLKNGNLVLPVYFTNRDNKQSAALIISEDGGKTWKRGASPNDAYLDEIGGARYLQDNAYELTESQVIELDNGQLKMFSRNRSGRVIISTSYDGGMTWAKNERFRDSVLLDPYSQMSVIKYSKKIRGKEHVVFANPHASNRTNGMAWLGEVQDDGSIEWKYNTLISGGAYAYNSLTELPNGDVGLLYEGANGRIEYVRFNLQDLLWHDNLIYRDARNTENQNVSLDNDNPARGEVFYKIGDGEMIKVGNGINHDSLVVEEGIATLAQEADAQNNKQAYADVFVLSKGLLRLSSADQMPTGNIHLDEGTLDLNGNTLAIANVDETDKSGLHVSELKGNIVNHNDSQEATLVYEQSGNQQITGTVGEYDAGKLNLIYQPSAVDSALVLTGNSVLNVIEVKSGSVSYAPNTFNTAEVAHIRSQASLKLDGNVVADIRQLNLEPNARLEANILEDQMILLDTETVSGKGEFIKRGQGTLAFAGTVNELAKVDIQAGTFAMMKDANGKAPVINAPLTLGENTRFAGEATVTGKTIWSKGSVISPSVIEPFIELNDLDRSTNTFAPSVQTFGDVENQGTARIPLRVNNNTEDMSQWESDKVIITGDLSSTVDNPTSVDVYLLGQASGKSDTNSNGKYDANEGTELIRVDGLS</sequence>
<keyword evidence="5" id="KW-0677">Repeat</keyword>
<dbReference type="AlphaFoldDB" id="A0A2M8S0L4"/>
<dbReference type="InterPro" id="IPR026856">
    <property type="entry name" value="Sialidase_fam"/>
</dbReference>
<dbReference type="GO" id="GO:0006689">
    <property type="term" value="P:ganglioside catabolic process"/>
    <property type="evidence" value="ECO:0007669"/>
    <property type="project" value="TreeGrafter"/>
</dbReference>
<gene>
    <name evidence="11" type="ORF">CVP05_10480</name>
</gene>
<evidence type="ECO:0000256" key="5">
    <source>
        <dbReference type="ARBA" id="ARBA00022737"/>
    </source>
</evidence>
<dbReference type="InterPro" id="IPR012332">
    <property type="entry name" value="Autotransporter_pectin_lyase_C"/>
</dbReference>
<protein>
    <recommendedName>
        <fullName evidence="3">exo-alpha-sialidase</fullName>
        <ecNumber evidence="3">3.2.1.18</ecNumber>
    </recommendedName>
</protein>
<dbReference type="OrthoDB" id="7294637at2"/>
<organism evidence="11 12">
    <name type="scientific">Conservatibacter flavescens</name>
    <dbReference type="NCBI Taxonomy" id="28161"/>
    <lineage>
        <taxon>Bacteria</taxon>
        <taxon>Pseudomonadati</taxon>
        <taxon>Pseudomonadota</taxon>
        <taxon>Gammaproteobacteria</taxon>
        <taxon>Pasteurellales</taxon>
        <taxon>Pasteurellaceae</taxon>
        <taxon>Conservatibacter</taxon>
    </lineage>
</organism>
<feature type="chain" id="PRO_5014993340" description="exo-alpha-sialidase" evidence="8">
    <location>
        <begin position="27"/>
        <end position="1130"/>
    </location>
</feature>
<dbReference type="SUPFAM" id="SSF51126">
    <property type="entry name" value="Pectin lyase-like"/>
    <property type="match status" value="1"/>
</dbReference>
<evidence type="ECO:0000256" key="7">
    <source>
        <dbReference type="ARBA" id="ARBA00023295"/>
    </source>
</evidence>
<dbReference type="SUPFAM" id="SSF49899">
    <property type="entry name" value="Concanavalin A-like lectins/glucanases"/>
    <property type="match status" value="1"/>
</dbReference>
<dbReference type="InterPro" id="IPR011050">
    <property type="entry name" value="Pectin_lyase_fold/virulence"/>
</dbReference>
<dbReference type="Pfam" id="PF13088">
    <property type="entry name" value="BNR_2"/>
    <property type="match status" value="1"/>
</dbReference>
<proteinExistence type="inferred from homology"/>
<feature type="domain" description="Sialidase" evidence="10">
    <location>
        <begin position="444"/>
        <end position="668"/>
    </location>
</feature>
<dbReference type="InterPro" id="IPR013320">
    <property type="entry name" value="ConA-like_dom_sf"/>
</dbReference>
<dbReference type="RefSeq" id="WP_100289517.1">
    <property type="nucleotide sequence ID" value="NZ_PHHA01000026.1"/>
</dbReference>
<keyword evidence="12" id="KW-1185">Reference proteome</keyword>
<evidence type="ECO:0000256" key="3">
    <source>
        <dbReference type="ARBA" id="ARBA00012733"/>
    </source>
</evidence>
<dbReference type="Proteomes" id="UP000229329">
    <property type="component" value="Unassembled WGS sequence"/>
</dbReference>
<dbReference type="PANTHER" id="PTHR10628:SF30">
    <property type="entry name" value="EXO-ALPHA-SIALIDASE"/>
    <property type="match status" value="1"/>
</dbReference>
<evidence type="ECO:0000256" key="4">
    <source>
        <dbReference type="ARBA" id="ARBA00022729"/>
    </source>
</evidence>
<keyword evidence="4 8" id="KW-0732">Signal</keyword>
<comment type="caution">
    <text evidence="11">The sequence shown here is derived from an EMBL/GenBank/DDBJ whole genome shotgun (WGS) entry which is preliminary data.</text>
</comment>
<dbReference type="PANTHER" id="PTHR10628">
    <property type="entry name" value="SIALIDASE"/>
    <property type="match status" value="1"/>
</dbReference>
<dbReference type="Pfam" id="PF02973">
    <property type="entry name" value="Sialidase"/>
    <property type="match status" value="1"/>
</dbReference>
<evidence type="ECO:0000313" key="11">
    <source>
        <dbReference type="EMBL" id="PJG84689.1"/>
    </source>
</evidence>
<dbReference type="GO" id="GO:0009313">
    <property type="term" value="P:oligosaccharide catabolic process"/>
    <property type="evidence" value="ECO:0007669"/>
    <property type="project" value="TreeGrafter"/>
</dbReference>
<dbReference type="GO" id="GO:0004308">
    <property type="term" value="F:exo-alpha-sialidase activity"/>
    <property type="evidence" value="ECO:0007669"/>
    <property type="project" value="UniProtKB-EC"/>
</dbReference>
<reference evidence="11 12" key="1">
    <citation type="submission" date="2017-11" db="EMBL/GenBank/DDBJ databases">
        <title>Reclassification of Bisgaard taxon 7 as Conservatibacter flavescens gen. nov., sp. nov.</title>
        <authorList>
            <person name="Christensen H."/>
        </authorList>
    </citation>
    <scope>NUCLEOTIDE SEQUENCE [LARGE SCALE GENOMIC DNA]</scope>
    <source>
        <strain evidence="11 12">7_4</strain>
    </source>
</reference>
<dbReference type="InterPro" id="IPR023364">
    <property type="entry name" value="Trans_sialidase_dom3"/>
</dbReference>
<evidence type="ECO:0000313" key="12">
    <source>
        <dbReference type="Proteomes" id="UP000229329"/>
    </source>
</evidence>
<comment type="catalytic activity">
    <reaction evidence="1">
        <text>Hydrolysis of alpha-(2-&gt;3)-, alpha-(2-&gt;6)-, alpha-(2-&gt;8)- glycosidic linkages of terminal sialic acid residues in oligosaccharides, glycoproteins, glycolipids, colominic acid and synthetic substrates.</text>
        <dbReference type="EC" id="3.2.1.18"/>
    </reaction>
</comment>
<dbReference type="InterPro" id="IPR036278">
    <property type="entry name" value="Sialidase_sf"/>
</dbReference>
<dbReference type="EC" id="3.2.1.18" evidence="3"/>
<name>A0A2M8S0L4_9PAST</name>
<evidence type="ECO:0000256" key="2">
    <source>
        <dbReference type="ARBA" id="ARBA00009348"/>
    </source>
</evidence>
<dbReference type="CDD" id="cd15482">
    <property type="entry name" value="Sialidase_non-viral"/>
    <property type="match status" value="1"/>
</dbReference>
<keyword evidence="6" id="KW-0378">Hydrolase</keyword>
<dbReference type="Gene3D" id="2.40.220.10">
    <property type="entry name" value="Intramolecular Trans-sialidase, Domain 3"/>
    <property type="match status" value="1"/>
</dbReference>
<evidence type="ECO:0000256" key="6">
    <source>
        <dbReference type="ARBA" id="ARBA00022801"/>
    </source>
</evidence>
<feature type="domain" description="Glycoside hydrolase family 33 N-terminal" evidence="9">
    <location>
        <begin position="55"/>
        <end position="208"/>
    </location>
</feature>
<accession>A0A2M8S0L4</accession>
<feature type="signal peptide" evidence="8">
    <location>
        <begin position="1"/>
        <end position="26"/>
    </location>
</feature>
<evidence type="ECO:0000256" key="1">
    <source>
        <dbReference type="ARBA" id="ARBA00000427"/>
    </source>
</evidence>
<dbReference type="SUPFAM" id="SSF50939">
    <property type="entry name" value="Sialidases"/>
    <property type="match status" value="1"/>
</dbReference>